<protein>
    <submittedName>
        <fullName evidence="1">Uncharacterized protein</fullName>
    </submittedName>
</protein>
<name>A0A2P2IH37_RHIMU</name>
<organism evidence="1">
    <name type="scientific">Rhizophora mucronata</name>
    <name type="common">Asiatic mangrove</name>
    <dbReference type="NCBI Taxonomy" id="61149"/>
    <lineage>
        <taxon>Eukaryota</taxon>
        <taxon>Viridiplantae</taxon>
        <taxon>Streptophyta</taxon>
        <taxon>Embryophyta</taxon>
        <taxon>Tracheophyta</taxon>
        <taxon>Spermatophyta</taxon>
        <taxon>Magnoliopsida</taxon>
        <taxon>eudicotyledons</taxon>
        <taxon>Gunneridae</taxon>
        <taxon>Pentapetalae</taxon>
        <taxon>rosids</taxon>
        <taxon>fabids</taxon>
        <taxon>Malpighiales</taxon>
        <taxon>Rhizophoraceae</taxon>
        <taxon>Rhizophora</taxon>
    </lineage>
</organism>
<proteinExistence type="predicted"/>
<sequence length="42" mass="4546">MEEMQETQLISMSPPPAPAFLEFLTLLSCSSATRIAISAMCV</sequence>
<dbReference type="EMBL" id="GGEC01000004">
    <property type="protein sequence ID" value="MBW80487.1"/>
    <property type="molecule type" value="Transcribed_RNA"/>
</dbReference>
<dbReference type="AlphaFoldDB" id="A0A2P2IH37"/>
<reference evidence="1" key="1">
    <citation type="submission" date="2018-02" db="EMBL/GenBank/DDBJ databases">
        <title>Rhizophora mucronata_Transcriptome.</title>
        <authorList>
            <person name="Meera S.P."/>
            <person name="Sreeshan A."/>
            <person name="Augustine A."/>
        </authorList>
    </citation>
    <scope>NUCLEOTIDE SEQUENCE</scope>
    <source>
        <tissue evidence="1">Leaf</tissue>
    </source>
</reference>
<evidence type="ECO:0000313" key="1">
    <source>
        <dbReference type="EMBL" id="MBW80487.1"/>
    </source>
</evidence>
<accession>A0A2P2IH37</accession>